<evidence type="ECO:0000256" key="1">
    <source>
        <dbReference type="ARBA" id="ARBA00004370"/>
    </source>
</evidence>
<feature type="transmembrane region" description="Helical" evidence="8">
    <location>
        <begin position="158"/>
        <end position="177"/>
    </location>
</feature>
<feature type="transmembrane region" description="Helical" evidence="8">
    <location>
        <begin position="21"/>
        <end position="41"/>
    </location>
</feature>
<dbReference type="VEuPathDB" id="FungiDB:FOC1_g10002466"/>
<dbReference type="EMBL" id="KB730009">
    <property type="protein sequence ID" value="ENH74921.1"/>
    <property type="molecule type" value="Genomic_DNA"/>
</dbReference>
<comment type="subcellular location">
    <subcellularLocation>
        <location evidence="1">Membrane</location>
    </subcellularLocation>
</comment>
<dbReference type="HOGENOM" id="CLU_1510648_0_0_1"/>
<keyword evidence="2" id="KW-0328">Glycosyltransferase</keyword>
<keyword evidence="7" id="KW-0325">Glycoprotein</keyword>
<organism evidence="9 10">
    <name type="scientific">Fusarium oxysporum f. sp. cubense (strain race 1)</name>
    <name type="common">Panama disease fungus</name>
    <dbReference type="NCBI Taxonomy" id="1229664"/>
    <lineage>
        <taxon>Eukaryota</taxon>
        <taxon>Fungi</taxon>
        <taxon>Dikarya</taxon>
        <taxon>Ascomycota</taxon>
        <taxon>Pezizomycotina</taxon>
        <taxon>Sordariomycetes</taxon>
        <taxon>Hypocreomycetidae</taxon>
        <taxon>Hypocreales</taxon>
        <taxon>Nectriaceae</taxon>
        <taxon>Fusarium</taxon>
        <taxon>Fusarium oxysporum species complex</taxon>
    </lineage>
</organism>
<evidence type="ECO:0000256" key="5">
    <source>
        <dbReference type="ARBA" id="ARBA00022989"/>
    </source>
</evidence>
<dbReference type="PANTHER" id="PTHR47844">
    <property type="entry name" value="SYNTHASE CPS1, PUTATIVE (AFU_ORTHOLOGUE AFUA_7G02500)-RELATED"/>
    <property type="match status" value="1"/>
</dbReference>
<gene>
    <name evidence="9" type="ORF">FOC1_g10002466</name>
</gene>
<reference evidence="10" key="2">
    <citation type="journal article" date="2014" name="PLoS ONE">
        <title>Genome and Transcriptome Analysis of the Fungal Pathogen Fusarium oxysporum f. sp. cubense Causing Banana Vascular Wilt Disease.</title>
        <authorList>
            <person name="Guo L."/>
            <person name="Han L."/>
            <person name="Yang L."/>
            <person name="Zeng H."/>
            <person name="Fan D."/>
            <person name="Zhu Y."/>
            <person name="Feng Y."/>
            <person name="Wang G."/>
            <person name="Peng C."/>
            <person name="Jiang X."/>
            <person name="Zhou D."/>
            <person name="Ni P."/>
            <person name="Liang C."/>
            <person name="Liu L."/>
            <person name="Wang J."/>
            <person name="Mao C."/>
            <person name="Fang X."/>
            <person name="Peng M."/>
            <person name="Huang J."/>
        </authorList>
    </citation>
    <scope>NUCLEOTIDE SEQUENCE [LARGE SCALE GENOMIC DNA]</scope>
    <source>
        <strain evidence="10">race 1</strain>
    </source>
</reference>
<evidence type="ECO:0000313" key="9">
    <source>
        <dbReference type="EMBL" id="ENH74921.1"/>
    </source>
</evidence>
<sequence>MANFSTWPTALPAKQHILSRILPFLLFIVPQAVCLTTTWLLLNDIWAKVFCTLFTLCYTRLVGHIIGYCIYRPSLIKLDPLFIRSDVTVIILTVNPKSRDFHQCVQTIIANQPACLLVVAVGGALREECINMLCKFDLNSNTNINVTALSKLSKRYQITYAMPYITTTIIIFANNYLL</sequence>
<evidence type="ECO:0000256" key="4">
    <source>
        <dbReference type="ARBA" id="ARBA00022692"/>
    </source>
</evidence>
<dbReference type="Proteomes" id="UP000016928">
    <property type="component" value="Unassembled WGS sequence"/>
</dbReference>
<keyword evidence="6 8" id="KW-0472">Membrane</keyword>
<evidence type="ECO:0000256" key="6">
    <source>
        <dbReference type="ARBA" id="ARBA00023136"/>
    </source>
</evidence>
<keyword evidence="4 8" id="KW-0812">Transmembrane</keyword>
<dbReference type="InterPro" id="IPR052427">
    <property type="entry name" value="Glycosyltrans_GT2/GT47"/>
</dbReference>
<name>N4V1F3_FUSC1</name>
<accession>N4V1F3</accession>
<dbReference type="GO" id="GO:0016757">
    <property type="term" value="F:glycosyltransferase activity"/>
    <property type="evidence" value="ECO:0007669"/>
    <property type="project" value="UniProtKB-KW"/>
</dbReference>
<protein>
    <submittedName>
        <fullName evidence="9">Uncharacterized protein</fullName>
    </submittedName>
</protein>
<dbReference type="GO" id="GO:0016020">
    <property type="term" value="C:membrane"/>
    <property type="evidence" value="ECO:0007669"/>
    <property type="project" value="UniProtKB-SubCell"/>
</dbReference>
<reference evidence="10" key="1">
    <citation type="submission" date="2012-09" db="EMBL/GenBank/DDBJ databases">
        <title>Genome sequencing and comparative transcriptomics of race 1 and race 4 of banana pathogen: Fusarium oxysporum f. sp. cubense.</title>
        <authorList>
            <person name="Fang X."/>
            <person name="Huang J."/>
        </authorList>
    </citation>
    <scope>NUCLEOTIDE SEQUENCE [LARGE SCALE GENOMIC DNA]</scope>
    <source>
        <strain evidence="10">race 1</strain>
    </source>
</reference>
<feature type="transmembrane region" description="Helical" evidence="8">
    <location>
        <begin position="47"/>
        <end position="71"/>
    </location>
</feature>
<keyword evidence="5 8" id="KW-1133">Transmembrane helix</keyword>
<evidence type="ECO:0000256" key="3">
    <source>
        <dbReference type="ARBA" id="ARBA00022679"/>
    </source>
</evidence>
<dbReference type="STRING" id="1229664.N4V1F3"/>
<proteinExistence type="predicted"/>
<evidence type="ECO:0000313" key="10">
    <source>
        <dbReference type="Proteomes" id="UP000016928"/>
    </source>
</evidence>
<keyword evidence="3" id="KW-0808">Transferase</keyword>
<evidence type="ECO:0000256" key="2">
    <source>
        <dbReference type="ARBA" id="ARBA00022676"/>
    </source>
</evidence>
<evidence type="ECO:0000256" key="8">
    <source>
        <dbReference type="SAM" id="Phobius"/>
    </source>
</evidence>
<evidence type="ECO:0000256" key="7">
    <source>
        <dbReference type="ARBA" id="ARBA00023180"/>
    </source>
</evidence>
<dbReference type="PANTHER" id="PTHR47844:SF1">
    <property type="entry name" value="EXOSTOSIN-LIKE 2"/>
    <property type="match status" value="1"/>
</dbReference>
<dbReference type="AlphaFoldDB" id="N4V1F3"/>